<evidence type="ECO:0000313" key="1">
    <source>
        <dbReference type="EMBL" id="KAH3893429.1"/>
    </source>
</evidence>
<protein>
    <submittedName>
        <fullName evidence="1">Uncharacterized protein</fullName>
    </submittedName>
</protein>
<dbReference type="Proteomes" id="UP000828390">
    <property type="component" value="Unassembled WGS sequence"/>
</dbReference>
<gene>
    <name evidence="1" type="ORF">DPMN_017576</name>
</gene>
<comment type="caution">
    <text evidence="1">The sequence shown here is derived from an EMBL/GenBank/DDBJ whole genome shotgun (WGS) entry which is preliminary data.</text>
</comment>
<dbReference type="EMBL" id="JAIWYP010000001">
    <property type="protein sequence ID" value="KAH3893429.1"/>
    <property type="molecule type" value="Genomic_DNA"/>
</dbReference>
<sequence>MIDICGHVNIEDITLAYLVVANVREIPYWIPLRALVHQYGQQAIFKSLWENWA</sequence>
<reference evidence="1" key="1">
    <citation type="journal article" date="2019" name="bioRxiv">
        <title>The Genome of the Zebra Mussel, Dreissena polymorpha: A Resource for Invasive Species Research.</title>
        <authorList>
            <person name="McCartney M.A."/>
            <person name="Auch B."/>
            <person name="Kono T."/>
            <person name="Mallez S."/>
            <person name="Zhang Y."/>
            <person name="Obille A."/>
            <person name="Becker A."/>
            <person name="Abrahante J.E."/>
            <person name="Garbe J."/>
            <person name="Badalamenti J.P."/>
            <person name="Herman A."/>
            <person name="Mangelson H."/>
            <person name="Liachko I."/>
            <person name="Sullivan S."/>
            <person name="Sone E.D."/>
            <person name="Koren S."/>
            <person name="Silverstein K.A.T."/>
            <person name="Beckman K.B."/>
            <person name="Gohl D.M."/>
        </authorList>
    </citation>
    <scope>NUCLEOTIDE SEQUENCE</scope>
    <source>
        <strain evidence="1">Duluth1</strain>
        <tissue evidence="1">Whole animal</tissue>
    </source>
</reference>
<organism evidence="1 2">
    <name type="scientific">Dreissena polymorpha</name>
    <name type="common">Zebra mussel</name>
    <name type="synonym">Mytilus polymorpha</name>
    <dbReference type="NCBI Taxonomy" id="45954"/>
    <lineage>
        <taxon>Eukaryota</taxon>
        <taxon>Metazoa</taxon>
        <taxon>Spiralia</taxon>
        <taxon>Lophotrochozoa</taxon>
        <taxon>Mollusca</taxon>
        <taxon>Bivalvia</taxon>
        <taxon>Autobranchia</taxon>
        <taxon>Heteroconchia</taxon>
        <taxon>Euheterodonta</taxon>
        <taxon>Imparidentia</taxon>
        <taxon>Neoheterodontei</taxon>
        <taxon>Myida</taxon>
        <taxon>Dreissenoidea</taxon>
        <taxon>Dreissenidae</taxon>
        <taxon>Dreissena</taxon>
    </lineage>
</organism>
<evidence type="ECO:0000313" key="2">
    <source>
        <dbReference type="Proteomes" id="UP000828390"/>
    </source>
</evidence>
<keyword evidence="2" id="KW-1185">Reference proteome</keyword>
<accession>A0A9D4S5K1</accession>
<name>A0A9D4S5K1_DREPO</name>
<reference evidence="1" key="2">
    <citation type="submission" date="2020-11" db="EMBL/GenBank/DDBJ databases">
        <authorList>
            <person name="McCartney M.A."/>
            <person name="Auch B."/>
            <person name="Kono T."/>
            <person name="Mallez S."/>
            <person name="Becker A."/>
            <person name="Gohl D.M."/>
            <person name="Silverstein K.A.T."/>
            <person name="Koren S."/>
            <person name="Bechman K.B."/>
            <person name="Herman A."/>
            <person name="Abrahante J.E."/>
            <person name="Garbe J."/>
        </authorList>
    </citation>
    <scope>NUCLEOTIDE SEQUENCE</scope>
    <source>
        <strain evidence="1">Duluth1</strain>
        <tissue evidence="1">Whole animal</tissue>
    </source>
</reference>
<proteinExistence type="predicted"/>
<dbReference type="AlphaFoldDB" id="A0A9D4S5K1"/>